<dbReference type="AlphaFoldDB" id="A0A4R5BPZ6"/>
<evidence type="ECO:0000313" key="2">
    <source>
        <dbReference type="EMBL" id="TDD88019.1"/>
    </source>
</evidence>
<dbReference type="SUPFAM" id="SSF53335">
    <property type="entry name" value="S-adenosyl-L-methionine-dependent methyltransferases"/>
    <property type="match status" value="1"/>
</dbReference>
<feature type="region of interest" description="Disordered" evidence="1">
    <location>
        <begin position="243"/>
        <end position="271"/>
    </location>
</feature>
<dbReference type="PANTHER" id="PTHR39290:SF6">
    <property type="entry name" value="S-ADENOSYL-L-METHIONINE-DEPENDENT METHYLTRANSFERASES SUPERFAMILY PROTEIN"/>
    <property type="match status" value="1"/>
</dbReference>
<sequence length="271" mass="29917">MTVLDELAEIGRWWELAGPAREAVRRIAGGPSDQAGFTDNPYWDIVRQLPSLDGGRHGPRPDGFARGLPVGHHALTKRYAWAIPSPGDIAWLAAVLGPRALVEIGAGSGYWAWQARQAGIDVIAYEPADPLANAYTDGIEYFPLRPGDHTAARRHPDRALLLCWPSGDDPWASQALRAYTGDMVVYIGERRGGRCADDGFFQRLGREWTAVGASPHHVSWRYLDSTATAYRRTARRAWRRALRNGPAGRPAAAAWTWRPRSAGRPRRPGRG</sequence>
<dbReference type="EMBL" id="SMKU01000067">
    <property type="protein sequence ID" value="TDD88019.1"/>
    <property type="molecule type" value="Genomic_DNA"/>
</dbReference>
<feature type="compositionally biased region" description="Basic residues" evidence="1">
    <location>
        <begin position="261"/>
        <end position="271"/>
    </location>
</feature>
<organism evidence="2 3">
    <name type="scientific">Actinomadura rubrisoli</name>
    <dbReference type="NCBI Taxonomy" id="2530368"/>
    <lineage>
        <taxon>Bacteria</taxon>
        <taxon>Bacillati</taxon>
        <taxon>Actinomycetota</taxon>
        <taxon>Actinomycetes</taxon>
        <taxon>Streptosporangiales</taxon>
        <taxon>Thermomonosporaceae</taxon>
        <taxon>Actinomadura</taxon>
    </lineage>
</organism>
<keyword evidence="3" id="KW-1185">Reference proteome</keyword>
<evidence type="ECO:0000313" key="3">
    <source>
        <dbReference type="Proteomes" id="UP000294513"/>
    </source>
</evidence>
<dbReference type="RefSeq" id="WP_131893733.1">
    <property type="nucleotide sequence ID" value="NZ_SMKU01000067.1"/>
</dbReference>
<name>A0A4R5BPZ6_9ACTN</name>
<reference evidence="2 3" key="1">
    <citation type="submission" date="2019-03" db="EMBL/GenBank/DDBJ databases">
        <title>Draft genome sequences of novel Actinobacteria.</title>
        <authorList>
            <person name="Sahin N."/>
            <person name="Ay H."/>
            <person name="Saygin H."/>
        </authorList>
    </citation>
    <scope>NUCLEOTIDE SEQUENCE [LARGE SCALE GENOMIC DNA]</scope>
    <source>
        <strain evidence="2 3">H3C3</strain>
    </source>
</reference>
<dbReference type="InterPro" id="IPR029063">
    <property type="entry name" value="SAM-dependent_MTases_sf"/>
</dbReference>
<dbReference type="Proteomes" id="UP000294513">
    <property type="component" value="Unassembled WGS sequence"/>
</dbReference>
<dbReference type="OrthoDB" id="4123298at2"/>
<comment type="caution">
    <text evidence="2">The sequence shown here is derived from an EMBL/GenBank/DDBJ whole genome shotgun (WGS) entry which is preliminary data.</text>
</comment>
<proteinExistence type="predicted"/>
<evidence type="ECO:0000256" key="1">
    <source>
        <dbReference type="SAM" id="MobiDB-lite"/>
    </source>
</evidence>
<dbReference type="PANTHER" id="PTHR39290">
    <property type="entry name" value="C3H1-TYPE DOMAIN-CONTAINING PROTEIN-RELATED"/>
    <property type="match status" value="1"/>
</dbReference>
<protein>
    <submittedName>
        <fullName evidence="2">Uncharacterized protein</fullName>
    </submittedName>
</protein>
<feature type="compositionally biased region" description="Low complexity" evidence="1">
    <location>
        <begin position="243"/>
        <end position="260"/>
    </location>
</feature>
<accession>A0A4R5BPZ6</accession>
<gene>
    <name evidence="2" type="ORF">E1298_15530</name>
</gene>